<proteinExistence type="predicted"/>
<dbReference type="CDD" id="cd07821">
    <property type="entry name" value="PYR_PYL_RCAR_like"/>
    <property type="match status" value="1"/>
</dbReference>
<dbReference type="PANTHER" id="PTHR39332">
    <property type="entry name" value="BLL4707 PROTEIN"/>
    <property type="match status" value="1"/>
</dbReference>
<keyword evidence="2" id="KW-1185">Reference proteome</keyword>
<reference evidence="1 2" key="1">
    <citation type="submission" date="2016-10" db="EMBL/GenBank/DDBJ databases">
        <authorList>
            <person name="de Groot N.N."/>
        </authorList>
    </citation>
    <scope>NUCLEOTIDE SEQUENCE [LARGE SCALE GENOMIC DNA]</scope>
    <source>
        <strain evidence="1 2">DSM 23042</strain>
    </source>
</reference>
<accession>A0A1H9SNH1</accession>
<name>A0A1H9SNH1_9RHOB</name>
<dbReference type="RefSeq" id="WP_092690491.1">
    <property type="nucleotide sequence ID" value="NZ_FOGU01000003.1"/>
</dbReference>
<dbReference type="SUPFAM" id="SSF55961">
    <property type="entry name" value="Bet v1-like"/>
    <property type="match status" value="1"/>
</dbReference>
<evidence type="ECO:0000313" key="2">
    <source>
        <dbReference type="Proteomes" id="UP000198885"/>
    </source>
</evidence>
<dbReference type="AlphaFoldDB" id="A0A1H9SNH1"/>
<evidence type="ECO:0000313" key="1">
    <source>
        <dbReference type="EMBL" id="SER85923.1"/>
    </source>
</evidence>
<dbReference type="InterPro" id="IPR023393">
    <property type="entry name" value="START-like_dom_sf"/>
</dbReference>
<protein>
    <submittedName>
        <fullName evidence="1">Polyketide cyclase / dehydrase and lipid transport</fullName>
    </submittedName>
</protein>
<dbReference type="PANTHER" id="PTHR39332:SF7">
    <property type="entry name" value="SRPBCC FAMILY PROTEIN"/>
    <property type="match status" value="1"/>
</dbReference>
<organism evidence="1 2">
    <name type="scientific">Tranquillimonas rosea</name>
    <dbReference type="NCBI Taxonomy" id="641238"/>
    <lineage>
        <taxon>Bacteria</taxon>
        <taxon>Pseudomonadati</taxon>
        <taxon>Pseudomonadota</taxon>
        <taxon>Alphaproteobacteria</taxon>
        <taxon>Rhodobacterales</taxon>
        <taxon>Roseobacteraceae</taxon>
        <taxon>Tranquillimonas</taxon>
    </lineage>
</organism>
<dbReference type="OrthoDB" id="1364128at2"/>
<dbReference type="Pfam" id="PF10604">
    <property type="entry name" value="Polyketide_cyc2"/>
    <property type="match status" value="1"/>
</dbReference>
<dbReference type="EMBL" id="FOGU01000003">
    <property type="protein sequence ID" value="SER85923.1"/>
    <property type="molecule type" value="Genomic_DNA"/>
</dbReference>
<dbReference type="Gene3D" id="3.30.530.20">
    <property type="match status" value="1"/>
</dbReference>
<dbReference type="STRING" id="641238.SAMN04490244_103277"/>
<gene>
    <name evidence="1" type="ORF">SAMN04490244_103277</name>
</gene>
<dbReference type="InterPro" id="IPR019587">
    <property type="entry name" value="Polyketide_cyclase/dehydratase"/>
</dbReference>
<sequence length="144" mass="16212">MASVYVSDIVNAPADKVWALARDYNGHGEWHPRIAESSIEDDLSADQVGCVRNFTLSDGGHLRERLLSFSDLDRAFTYTILVSPMPITDYVATFRCTPVTERDATFVEWWATFEVDEKDEADIRHAVGRETFAAGIRALADRLE</sequence>
<dbReference type="Proteomes" id="UP000198885">
    <property type="component" value="Unassembled WGS sequence"/>
</dbReference>